<dbReference type="InterPro" id="IPR004046">
    <property type="entry name" value="GST_C"/>
</dbReference>
<evidence type="ECO:0000313" key="4">
    <source>
        <dbReference type="Proteomes" id="UP000031166"/>
    </source>
</evidence>
<reference evidence="3 4" key="1">
    <citation type="submission" date="2014-12" db="EMBL/GenBank/DDBJ databases">
        <title>Genome sequencing of Brevundimonas nasdae TPW30.</title>
        <authorList>
            <person name="Tan P.W."/>
            <person name="Chan K.-G."/>
        </authorList>
    </citation>
    <scope>NUCLEOTIDE SEQUENCE [LARGE SCALE GENOMIC DNA]</scope>
    <source>
        <strain evidence="3 4">TPW30</strain>
    </source>
</reference>
<protein>
    <submittedName>
        <fullName evidence="3">Glutathione S-transferase</fullName>
    </submittedName>
</protein>
<dbReference type="Gene3D" id="1.20.1050.10">
    <property type="match status" value="1"/>
</dbReference>
<dbReference type="CDD" id="cd03046">
    <property type="entry name" value="GST_N_GTT1_like"/>
    <property type="match status" value="1"/>
</dbReference>
<evidence type="ECO:0000259" key="1">
    <source>
        <dbReference type="PROSITE" id="PS50404"/>
    </source>
</evidence>
<dbReference type="PANTHER" id="PTHR44051">
    <property type="entry name" value="GLUTATHIONE S-TRANSFERASE-RELATED"/>
    <property type="match status" value="1"/>
</dbReference>
<keyword evidence="3" id="KW-0808">Transferase</keyword>
<dbReference type="CDD" id="cd03207">
    <property type="entry name" value="GST_C_8"/>
    <property type="match status" value="1"/>
</dbReference>
<feature type="domain" description="GST C-terminal" evidence="2">
    <location>
        <begin position="90"/>
        <end position="212"/>
    </location>
</feature>
<comment type="caution">
    <text evidence="3">The sequence shown here is derived from an EMBL/GenBank/DDBJ whole genome shotgun (WGS) entry which is preliminary data.</text>
</comment>
<dbReference type="InterPro" id="IPR040079">
    <property type="entry name" value="Glutathione_S-Trfase"/>
</dbReference>
<dbReference type="InterPro" id="IPR004045">
    <property type="entry name" value="Glutathione_S-Trfase_N"/>
</dbReference>
<feature type="domain" description="GST N-terminal" evidence="1">
    <location>
        <begin position="7"/>
        <end position="87"/>
    </location>
</feature>
<dbReference type="SUPFAM" id="SSF52833">
    <property type="entry name" value="Thioredoxin-like"/>
    <property type="match status" value="1"/>
</dbReference>
<dbReference type="AlphaFoldDB" id="A0A0B4CVN4"/>
<proteinExistence type="predicted"/>
<dbReference type="SFLD" id="SFLDG00358">
    <property type="entry name" value="Main_(cytGST)"/>
    <property type="match status" value="1"/>
</dbReference>
<organism evidence="3 4">
    <name type="scientific">Brevundimonas nasdae</name>
    <dbReference type="NCBI Taxonomy" id="172043"/>
    <lineage>
        <taxon>Bacteria</taxon>
        <taxon>Pseudomonadati</taxon>
        <taxon>Pseudomonadota</taxon>
        <taxon>Alphaproteobacteria</taxon>
        <taxon>Caulobacterales</taxon>
        <taxon>Caulobacteraceae</taxon>
        <taxon>Brevundimonas</taxon>
    </lineage>
</organism>
<dbReference type="InterPro" id="IPR010987">
    <property type="entry name" value="Glutathione-S-Trfase_C-like"/>
</dbReference>
<dbReference type="PROSITE" id="PS50404">
    <property type="entry name" value="GST_NTER"/>
    <property type="match status" value="1"/>
</dbReference>
<dbReference type="InterPro" id="IPR036249">
    <property type="entry name" value="Thioredoxin-like_sf"/>
</dbReference>
<dbReference type="InterPro" id="IPR036282">
    <property type="entry name" value="Glutathione-S-Trfase_C_sf"/>
</dbReference>
<gene>
    <name evidence="3" type="ORF">RM53_03205</name>
</gene>
<dbReference type="PANTHER" id="PTHR44051:SF8">
    <property type="entry name" value="GLUTATHIONE S-TRANSFERASE GSTA"/>
    <property type="match status" value="1"/>
</dbReference>
<dbReference type="SUPFAM" id="SSF47616">
    <property type="entry name" value="GST C-terminal domain-like"/>
    <property type="match status" value="1"/>
</dbReference>
<dbReference type="Gene3D" id="3.40.30.10">
    <property type="entry name" value="Glutaredoxin"/>
    <property type="match status" value="1"/>
</dbReference>
<dbReference type="Pfam" id="PF13409">
    <property type="entry name" value="GST_N_2"/>
    <property type="match status" value="1"/>
</dbReference>
<dbReference type="STRING" id="172043.RM53_03205"/>
<dbReference type="EMBL" id="JWSY01000004">
    <property type="protein sequence ID" value="KIC60472.1"/>
    <property type="molecule type" value="Genomic_DNA"/>
</dbReference>
<evidence type="ECO:0000313" key="3">
    <source>
        <dbReference type="EMBL" id="KIC60472.1"/>
    </source>
</evidence>
<dbReference type="RefSeq" id="WP_039244258.1">
    <property type="nucleotide sequence ID" value="NZ_JWSY01000004.1"/>
</dbReference>
<dbReference type="Proteomes" id="UP000031166">
    <property type="component" value="Unassembled WGS sequence"/>
</dbReference>
<evidence type="ECO:0000259" key="2">
    <source>
        <dbReference type="PROSITE" id="PS50405"/>
    </source>
</evidence>
<dbReference type="SFLD" id="SFLDS00019">
    <property type="entry name" value="Glutathione_Transferase_(cytos"/>
    <property type="match status" value="1"/>
</dbReference>
<dbReference type="Pfam" id="PF00043">
    <property type="entry name" value="GST_C"/>
    <property type="match status" value="1"/>
</dbReference>
<dbReference type="PROSITE" id="PS50405">
    <property type="entry name" value="GST_CTER"/>
    <property type="match status" value="1"/>
</dbReference>
<name>A0A0B4CVN4_9CAUL</name>
<accession>A0A0B4CVN4</accession>
<dbReference type="GO" id="GO:0016740">
    <property type="term" value="F:transferase activity"/>
    <property type="evidence" value="ECO:0007669"/>
    <property type="project" value="UniProtKB-KW"/>
</dbReference>
<sequence>MIAVTAFKWVPPFAAGQVRDHRVRWILNEAGWAYEIRLLDAVDQKSAEYRALQPFGQVPTLEEDGRAPMFESGAIVWDIAERAGVLIPSDPVMRAQVLTWYFAALNTLEGALINVSEAEFFLPDEAAKAARRPQVLPFAEKRLSELQLALGDRLWLVGETFTVADLMMSSVLKIAASLDMLKAYPALQVYFDRCLDRPAYRKAVADQCATIAAHGPRDMRYREAQAAG</sequence>